<dbReference type="InterPro" id="IPR029058">
    <property type="entry name" value="AB_hydrolase_fold"/>
</dbReference>
<evidence type="ECO:0000313" key="4">
    <source>
        <dbReference type="Proteomes" id="UP000249819"/>
    </source>
</evidence>
<evidence type="ECO:0000256" key="1">
    <source>
        <dbReference type="ARBA" id="ARBA00022801"/>
    </source>
</evidence>
<dbReference type="Proteomes" id="UP000249819">
    <property type="component" value="Unassembled WGS sequence"/>
</dbReference>
<dbReference type="GO" id="GO:0016787">
    <property type="term" value="F:hydrolase activity"/>
    <property type="evidence" value="ECO:0007669"/>
    <property type="project" value="UniProtKB-KW"/>
</dbReference>
<evidence type="ECO:0000313" key="3">
    <source>
        <dbReference type="EMBL" id="RAJ82285.1"/>
    </source>
</evidence>
<keyword evidence="4" id="KW-1185">Reference proteome</keyword>
<proteinExistence type="predicted"/>
<dbReference type="SUPFAM" id="SSF53474">
    <property type="entry name" value="alpha/beta-Hydrolases"/>
    <property type="match status" value="1"/>
</dbReference>
<organism evidence="3 4">
    <name type="scientific">Chitinophaga dinghuensis</name>
    <dbReference type="NCBI Taxonomy" id="1539050"/>
    <lineage>
        <taxon>Bacteria</taxon>
        <taxon>Pseudomonadati</taxon>
        <taxon>Bacteroidota</taxon>
        <taxon>Chitinophagia</taxon>
        <taxon>Chitinophagales</taxon>
        <taxon>Chitinophagaceae</taxon>
        <taxon>Chitinophaga</taxon>
    </lineage>
</organism>
<dbReference type="NCBIfam" id="NF002938">
    <property type="entry name" value="PRK03592.1"/>
    <property type="match status" value="1"/>
</dbReference>
<dbReference type="Gene3D" id="3.40.50.1820">
    <property type="entry name" value="alpha/beta hydrolase"/>
    <property type="match status" value="1"/>
</dbReference>
<accession>A0A327W258</accession>
<dbReference type="EMBL" id="QLMA01000004">
    <property type="protein sequence ID" value="RAJ82285.1"/>
    <property type="molecule type" value="Genomic_DNA"/>
</dbReference>
<dbReference type="OrthoDB" id="9773293at2"/>
<dbReference type="RefSeq" id="WP_111592812.1">
    <property type="nucleotide sequence ID" value="NZ_QLMA01000004.1"/>
</dbReference>
<sequence length="307" mass="35024">MEHIANVLPVIGEKPFAEKKYIEIKGHRMAYIDEGQGDPIVFQHGNPTSSYLWRNIMPYCNGLGRLIACDLIGMGDSGKLPGSNPERYSYEEQRHFLFALWEELKLDKNVILVLHDWGSVLGFDWASQHRSRVQGIVHMEALAMPFKWDEFEPKMRDLFKALRSPAGEELVLQNNVFVDKVLPAGIFRQLSDAEMAEYRRPFLQEGEDRRPTLSFPRQITLDGTPKDVTEVVTAFGDWLQQSAVPKLWIHGDPGAVENDSVRAFCRTWPNQSEITVRGKHFLQEDSPHEIGAAIAAFVKELRQVSNH</sequence>
<keyword evidence="1" id="KW-0378">Hydrolase</keyword>
<dbReference type="PRINTS" id="PR00412">
    <property type="entry name" value="EPOXHYDRLASE"/>
</dbReference>
<reference evidence="3 4" key="1">
    <citation type="submission" date="2018-06" db="EMBL/GenBank/DDBJ databases">
        <title>Genomic Encyclopedia of Archaeal and Bacterial Type Strains, Phase II (KMG-II): from individual species to whole genera.</title>
        <authorList>
            <person name="Goeker M."/>
        </authorList>
    </citation>
    <scope>NUCLEOTIDE SEQUENCE [LARGE SCALE GENOMIC DNA]</scope>
    <source>
        <strain evidence="3 4">DSM 29821</strain>
    </source>
</reference>
<name>A0A327W258_9BACT</name>
<gene>
    <name evidence="3" type="ORF">CLV59_104510</name>
</gene>
<dbReference type="InterPro" id="IPR000073">
    <property type="entry name" value="AB_hydrolase_1"/>
</dbReference>
<feature type="domain" description="AB hydrolase-1" evidence="2">
    <location>
        <begin position="39"/>
        <end position="287"/>
    </location>
</feature>
<dbReference type="InterPro" id="IPR000639">
    <property type="entry name" value="Epox_hydrolase-like"/>
</dbReference>
<dbReference type="PANTHER" id="PTHR43329">
    <property type="entry name" value="EPOXIDE HYDROLASE"/>
    <property type="match status" value="1"/>
</dbReference>
<comment type="caution">
    <text evidence="3">The sequence shown here is derived from an EMBL/GenBank/DDBJ whole genome shotgun (WGS) entry which is preliminary data.</text>
</comment>
<dbReference type="Pfam" id="PF00561">
    <property type="entry name" value="Abhydrolase_1"/>
    <property type="match status" value="1"/>
</dbReference>
<protein>
    <submittedName>
        <fullName evidence="3">Haloalkane dehalogenase</fullName>
    </submittedName>
</protein>
<evidence type="ECO:0000259" key="2">
    <source>
        <dbReference type="Pfam" id="PF00561"/>
    </source>
</evidence>
<dbReference type="AlphaFoldDB" id="A0A327W258"/>